<feature type="domain" description="RNA polymerase sigma factor 70 region 4 type 2" evidence="7">
    <location>
        <begin position="188"/>
        <end position="238"/>
    </location>
</feature>
<dbReference type="Gene3D" id="1.10.1740.10">
    <property type="match status" value="1"/>
</dbReference>
<dbReference type="GO" id="GO:0006352">
    <property type="term" value="P:DNA-templated transcription initiation"/>
    <property type="evidence" value="ECO:0007669"/>
    <property type="project" value="InterPro"/>
</dbReference>
<evidence type="ECO:0000256" key="5">
    <source>
        <dbReference type="SAM" id="MobiDB-lite"/>
    </source>
</evidence>
<evidence type="ECO:0000259" key="6">
    <source>
        <dbReference type="Pfam" id="PF04542"/>
    </source>
</evidence>
<dbReference type="AlphaFoldDB" id="A0LMZ1"/>
<dbReference type="Proteomes" id="UP000001784">
    <property type="component" value="Chromosome"/>
</dbReference>
<evidence type="ECO:0000256" key="2">
    <source>
        <dbReference type="ARBA" id="ARBA00023015"/>
    </source>
</evidence>
<protein>
    <submittedName>
        <fullName evidence="8">RNA polymerase, sigma-24 subunit, ECF subfamily</fullName>
    </submittedName>
</protein>
<feature type="region of interest" description="Disordered" evidence="5">
    <location>
        <begin position="1"/>
        <end position="27"/>
    </location>
</feature>
<comment type="similarity">
    <text evidence="1">Belongs to the sigma-70 factor family. ECF subfamily.</text>
</comment>
<evidence type="ECO:0000256" key="4">
    <source>
        <dbReference type="ARBA" id="ARBA00023163"/>
    </source>
</evidence>
<evidence type="ECO:0000313" key="8">
    <source>
        <dbReference type="EMBL" id="ABK18793.1"/>
    </source>
</evidence>
<evidence type="ECO:0000256" key="1">
    <source>
        <dbReference type="ARBA" id="ARBA00010641"/>
    </source>
</evidence>
<dbReference type="KEGG" id="sfu:Sfum_3120"/>
<evidence type="ECO:0000259" key="7">
    <source>
        <dbReference type="Pfam" id="PF08281"/>
    </source>
</evidence>
<feature type="compositionally biased region" description="Polar residues" evidence="5">
    <location>
        <begin position="1"/>
        <end position="10"/>
    </location>
</feature>
<dbReference type="GO" id="GO:0016987">
    <property type="term" value="F:sigma factor activity"/>
    <property type="evidence" value="ECO:0007669"/>
    <property type="project" value="UniProtKB-KW"/>
</dbReference>
<dbReference type="PANTHER" id="PTHR43133:SF51">
    <property type="entry name" value="RNA POLYMERASE SIGMA FACTOR"/>
    <property type="match status" value="1"/>
</dbReference>
<dbReference type="CDD" id="cd06171">
    <property type="entry name" value="Sigma70_r4"/>
    <property type="match status" value="1"/>
</dbReference>
<dbReference type="GO" id="GO:0003677">
    <property type="term" value="F:DNA binding"/>
    <property type="evidence" value="ECO:0007669"/>
    <property type="project" value="InterPro"/>
</dbReference>
<sequence length="256" mass="28751">MTGSTSTASDPSPYGRGSGATAATNGYSPSGRALRVSLSGGFSCTERPLIPVKDNRRGDDFDSEVIGRVLGGDVNAFESLMEKYGDRVCRIVSNHVPRDYTEEVVHEAFVRAYRSLPGYSAKAPFGYWLSKIAVRCCYDFWRNRRRNREIALTSLTEDHQKWVDAVRSVESQEVFEREAGRKEAGEVLEYALERLSAGDRTVLTMLYLDGIPVKEAADLLGWSVVGVKVRAYRAKRKMRRVVSELLEQKDHEDESR</sequence>
<dbReference type="InterPro" id="IPR013249">
    <property type="entry name" value="RNA_pol_sigma70_r4_t2"/>
</dbReference>
<feature type="domain" description="RNA polymerase sigma-70 region 2" evidence="6">
    <location>
        <begin position="80"/>
        <end position="146"/>
    </location>
</feature>
<dbReference type="OrthoDB" id="9796555at2"/>
<dbReference type="SUPFAM" id="SSF88659">
    <property type="entry name" value="Sigma3 and sigma4 domains of RNA polymerase sigma factors"/>
    <property type="match status" value="1"/>
</dbReference>
<dbReference type="STRING" id="335543.Sfum_3120"/>
<dbReference type="InterPro" id="IPR014284">
    <property type="entry name" value="RNA_pol_sigma-70_dom"/>
</dbReference>
<gene>
    <name evidence="8" type="ordered locus">Sfum_3120</name>
</gene>
<dbReference type="InParanoid" id="A0LMZ1"/>
<dbReference type="Pfam" id="PF08281">
    <property type="entry name" value="Sigma70_r4_2"/>
    <property type="match status" value="1"/>
</dbReference>
<name>A0LMZ1_SYNFM</name>
<dbReference type="Gene3D" id="1.10.10.10">
    <property type="entry name" value="Winged helix-like DNA-binding domain superfamily/Winged helix DNA-binding domain"/>
    <property type="match status" value="1"/>
</dbReference>
<dbReference type="InterPro" id="IPR013325">
    <property type="entry name" value="RNA_pol_sigma_r2"/>
</dbReference>
<evidence type="ECO:0000313" key="9">
    <source>
        <dbReference type="Proteomes" id="UP000001784"/>
    </source>
</evidence>
<organism evidence="8 9">
    <name type="scientific">Syntrophobacter fumaroxidans (strain DSM 10017 / MPOB)</name>
    <dbReference type="NCBI Taxonomy" id="335543"/>
    <lineage>
        <taxon>Bacteria</taxon>
        <taxon>Pseudomonadati</taxon>
        <taxon>Thermodesulfobacteriota</taxon>
        <taxon>Syntrophobacteria</taxon>
        <taxon>Syntrophobacterales</taxon>
        <taxon>Syntrophobacteraceae</taxon>
        <taxon>Syntrophobacter</taxon>
    </lineage>
</organism>
<dbReference type="EMBL" id="CP000478">
    <property type="protein sequence ID" value="ABK18793.1"/>
    <property type="molecule type" value="Genomic_DNA"/>
</dbReference>
<keyword evidence="2" id="KW-0805">Transcription regulation</keyword>
<keyword evidence="3" id="KW-0731">Sigma factor</keyword>
<evidence type="ECO:0000256" key="3">
    <source>
        <dbReference type="ARBA" id="ARBA00023082"/>
    </source>
</evidence>
<reference evidence="8 9" key="1">
    <citation type="submission" date="2006-10" db="EMBL/GenBank/DDBJ databases">
        <title>Complete sequence of Syntrophobacter fumaroxidans MPOB.</title>
        <authorList>
            <consortium name="US DOE Joint Genome Institute"/>
            <person name="Copeland A."/>
            <person name="Lucas S."/>
            <person name="Lapidus A."/>
            <person name="Barry K."/>
            <person name="Detter J.C."/>
            <person name="Glavina del Rio T."/>
            <person name="Hammon N."/>
            <person name="Israni S."/>
            <person name="Pitluck S."/>
            <person name="Goltsman E.G."/>
            <person name="Martinez M."/>
            <person name="Schmutz J."/>
            <person name="Larimer F."/>
            <person name="Land M."/>
            <person name="Hauser L."/>
            <person name="Kyrpides N."/>
            <person name="Kim E."/>
            <person name="Boone D.R."/>
            <person name="Brockman F."/>
            <person name="Culley D."/>
            <person name="Ferry J."/>
            <person name="Gunsalus R."/>
            <person name="McInerney M.J."/>
            <person name="Morrison M."/>
            <person name="Plugge C."/>
            <person name="Rohlin L."/>
            <person name="Scholten J."/>
            <person name="Sieber J."/>
            <person name="Stams A.J.M."/>
            <person name="Worm P."/>
            <person name="Henstra A.M."/>
            <person name="Richardson P."/>
        </authorList>
    </citation>
    <scope>NUCLEOTIDE SEQUENCE [LARGE SCALE GENOMIC DNA]</scope>
    <source>
        <strain evidence="9">DSM 10017 / MPOB</strain>
    </source>
</reference>
<dbReference type="HOGENOM" id="CLU_047691_3_0_7"/>
<keyword evidence="9" id="KW-1185">Reference proteome</keyword>
<dbReference type="eggNOG" id="COG1595">
    <property type="taxonomic scope" value="Bacteria"/>
</dbReference>
<proteinExistence type="inferred from homology"/>
<dbReference type="InterPro" id="IPR007627">
    <property type="entry name" value="RNA_pol_sigma70_r2"/>
</dbReference>
<dbReference type="InterPro" id="IPR036388">
    <property type="entry name" value="WH-like_DNA-bd_sf"/>
</dbReference>
<accession>A0LMZ1</accession>
<dbReference type="InterPro" id="IPR039425">
    <property type="entry name" value="RNA_pol_sigma-70-like"/>
</dbReference>
<keyword evidence="4" id="KW-0804">Transcription</keyword>
<dbReference type="NCBIfam" id="TIGR02937">
    <property type="entry name" value="sigma70-ECF"/>
    <property type="match status" value="1"/>
</dbReference>
<dbReference type="SUPFAM" id="SSF88946">
    <property type="entry name" value="Sigma2 domain of RNA polymerase sigma factors"/>
    <property type="match status" value="1"/>
</dbReference>
<dbReference type="Pfam" id="PF04542">
    <property type="entry name" value="Sigma70_r2"/>
    <property type="match status" value="1"/>
</dbReference>
<dbReference type="PANTHER" id="PTHR43133">
    <property type="entry name" value="RNA POLYMERASE ECF-TYPE SIGMA FACTO"/>
    <property type="match status" value="1"/>
</dbReference>
<dbReference type="InterPro" id="IPR013324">
    <property type="entry name" value="RNA_pol_sigma_r3/r4-like"/>
</dbReference>